<name>A0A8B8HG68_VANTA</name>
<organism evidence="2 3">
    <name type="scientific">Vanessa tameamea</name>
    <name type="common">Kamehameha butterfly</name>
    <dbReference type="NCBI Taxonomy" id="334116"/>
    <lineage>
        <taxon>Eukaryota</taxon>
        <taxon>Metazoa</taxon>
        <taxon>Ecdysozoa</taxon>
        <taxon>Arthropoda</taxon>
        <taxon>Hexapoda</taxon>
        <taxon>Insecta</taxon>
        <taxon>Pterygota</taxon>
        <taxon>Neoptera</taxon>
        <taxon>Endopterygota</taxon>
        <taxon>Lepidoptera</taxon>
        <taxon>Glossata</taxon>
        <taxon>Ditrysia</taxon>
        <taxon>Papilionoidea</taxon>
        <taxon>Nymphalidae</taxon>
        <taxon>Nymphalinae</taxon>
        <taxon>Vanessa</taxon>
    </lineage>
</organism>
<proteinExistence type="predicted"/>
<dbReference type="Proteomes" id="UP001652626">
    <property type="component" value="Chromosome 28"/>
</dbReference>
<dbReference type="RefSeq" id="XP_026483827.2">
    <property type="nucleotide sequence ID" value="XM_026628042.2"/>
</dbReference>
<keyword evidence="2" id="KW-1185">Reference proteome</keyword>
<feature type="compositionally biased region" description="Basic and acidic residues" evidence="1">
    <location>
        <begin position="9"/>
        <end position="20"/>
    </location>
</feature>
<protein>
    <submittedName>
        <fullName evidence="3">Uncharacterized protein LOC113391913</fullName>
    </submittedName>
</protein>
<reference evidence="3" key="1">
    <citation type="submission" date="2025-08" db="UniProtKB">
        <authorList>
            <consortium name="RefSeq"/>
        </authorList>
    </citation>
    <scope>IDENTIFICATION</scope>
    <source>
        <tissue evidence="3">Whole body</tissue>
    </source>
</reference>
<dbReference type="GeneID" id="113391913"/>
<dbReference type="AlphaFoldDB" id="A0A8B8HG68"/>
<evidence type="ECO:0000313" key="2">
    <source>
        <dbReference type="Proteomes" id="UP001652626"/>
    </source>
</evidence>
<sequence length="269" mass="30745">MKSRLTGNRIEKKQDRKITSDEIDTNNESNNSFKYVLSGDLYIIGRLWIEALKTALIGMNFRLIPVVEAAKVPETPQKPPSMKYTDLPLYKSPHYEYKDHLEANQKCPDANVKLLHRSLLPYVKCYRHIIARNICEAKCFVEEKYFNTCNVIRNARKDFKQSMRDPKNLPIRQVTVAFGGTAGYILGGGGGIPRRIFFTSLGFISAGALCFPQETDDIFRNVTYTFGKVFIAVYNKWCGKEFLMREKLACKDELPPPPPTRKPIPCPPK</sequence>
<evidence type="ECO:0000256" key="1">
    <source>
        <dbReference type="SAM" id="MobiDB-lite"/>
    </source>
</evidence>
<evidence type="ECO:0000313" key="3">
    <source>
        <dbReference type="RefSeq" id="XP_026483827.2"/>
    </source>
</evidence>
<gene>
    <name evidence="3" type="primary">LOC113391913</name>
</gene>
<dbReference type="OrthoDB" id="7468199at2759"/>
<feature type="region of interest" description="Disordered" evidence="1">
    <location>
        <begin position="1"/>
        <end position="24"/>
    </location>
</feature>
<accession>A0A8B8HG68</accession>
<dbReference type="OMA" id="SPHYEYK"/>